<feature type="region of interest" description="Disordered" evidence="1">
    <location>
        <begin position="598"/>
        <end position="648"/>
    </location>
</feature>
<dbReference type="GO" id="GO:0004864">
    <property type="term" value="F:protein phosphatase inhibitor activity"/>
    <property type="evidence" value="ECO:0007669"/>
    <property type="project" value="InterPro"/>
</dbReference>
<feature type="compositionally biased region" description="Basic residues" evidence="1">
    <location>
        <begin position="327"/>
        <end position="337"/>
    </location>
</feature>
<organism evidence="3 4">
    <name type="scientific">Kryptolebias marmoratus</name>
    <name type="common">Mangrove killifish</name>
    <name type="synonym">Rivulus marmoratus</name>
    <dbReference type="NCBI Taxonomy" id="37003"/>
    <lineage>
        <taxon>Eukaryota</taxon>
        <taxon>Metazoa</taxon>
        <taxon>Chordata</taxon>
        <taxon>Craniata</taxon>
        <taxon>Vertebrata</taxon>
        <taxon>Euteleostomi</taxon>
        <taxon>Actinopterygii</taxon>
        <taxon>Neopterygii</taxon>
        <taxon>Teleostei</taxon>
        <taxon>Neoteleostei</taxon>
        <taxon>Acanthomorphata</taxon>
        <taxon>Ovalentaria</taxon>
        <taxon>Atherinomorphae</taxon>
        <taxon>Cyprinodontiformes</taxon>
        <taxon>Rivulidae</taxon>
        <taxon>Kryptolebias</taxon>
    </lineage>
</organism>
<feature type="compositionally biased region" description="Low complexity" evidence="1">
    <location>
        <begin position="797"/>
        <end position="806"/>
    </location>
</feature>
<evidence type="ECO:0000313" key="4">
    <source>
        <dbReference type="Proteomes" id="UP000264800"/>
    </source>
</evidence>
<accession>A0A3Q3AKT5</accession>
<name>A0A3Q3AKT5_KRYMA</name>
<feature type="compositionally biased region" description="Low complexity" evidence="1">
    <location>
        <begin position="747"/>
        <end position="762"/>
    </location>
</feature>
<feature type="domain" description="Protein phosphatase 1 regulatory subunit 26 N-terminal" evidence="2">
    <location>
        <begin position="273"/>
        <end position="476"/>
    </location>
</feature>
<feature type="domain" description="Protein phosphatase 1 regulatory subunit 26 N-terminal" evidence="2">
    <location>
        <begin position="1"/>
        <end position="165"/>
    </location>
</feature>
<reference evidence="3" key="2">
    <citation type="submission" date="2025-09" db="UniProtKB">
        <authorList>
            <consortium name="Ensembl"/>
        </authorList>
    </citation>
    <scope>IDENTIFICATION</scope>
</reference>
<dbReference type="Ensembl" id="ENSKMAT00000017089.1">
    <property type="protein sequence ID" value="ENSKMAP00000016855.1"/>
    <property type="gene ID" value="ENSKMAG00000012579.1"/>
</dbReference>
<evidence type="ECO:0000313" key="3">
    <source>
        <dbReference type="Ensembl" id="ENSKMAP00000016855.1"/>
    </source>
</evidence>
<feature type="region of interest" description="Disordered" evidence="1">
    <location>
        <begin position="57"/>
        <end position="172"/>
    </location>
</feature>
<reference evidence="3" key="1">
    <citation type="submission" date="2025-08" db="UniProtKB">
        <authorList>
            <consortium name="Ensembl"/>
        </authorList>
    </citation>
    <scope>IDENTIFICATION</scope>
</reference>
<dbReference type="InterPro" id="IPR026130">
    <property type="entry name" value="PPP1R26"/>
</dbReference>
<dbReference type="OMA" id="PWPSRKA"/>
<feature type="compositionally biased region" description="Acidic residues" evidence="1">
    <location>
        <begin position="238"/>
        <end position="249"/>
    </location>
</feature>
<feature type="region of interest" description="Disordered" evidence="1">
    <location>
        <begin position="945"/>
        <end position="1003"/>
    </location>
</feature>
<dbReference type="PANTHER" id="PTHR15724">
    <property type="entry name" value="PROTEIN PHOSPHATASE 1 REGULATORY SUBUNIT 26"/>
    <property type="match status" value="1"/>
</dbReference>
<feature type="domain" description="Protein phosphatase 1 regulatory subunit 26 N-terminal" evidence="2">
    <location>
        <begin position="619"/>
        <end position="664"/>
    </location>
</feature>
<feature type="compositionally biased region" description="Basic and acidic residues" evidence="1">
    <location>
        <begin position="687"/>
        <end position="708"/>
    </location>
</feature>
<evidence type="ECO:0000259" key="2">
    <source>
        <dbReference type="Pfam" id="PF15740"/>
    </source>
</evidence>
<proteinExistence type="predicted"/>
<dbReference type="InterPro" id="IPR031474">
    <property type="entry name" value="PPP1R26_N"/>
</dbReference>
<keyword evidence="4" id="KW-1185">Reference proteome</keyword>
<feature type="compositionally biased region" description="Polar residues" evidence="1">
    <location>
        <begin position="85"/>
        <end position="100"/>
    </location>
</feature>
<feature type="compositionally biased region" description="Basic residues" evidence="1">
    <location>
        <begin position="552"/>
        <end position="570"/>
    </location>
</feature>
<feature type="compositionally biased region" description="Polar residues" evidence="1">
    <location>
        <begin position="945"/>
        <end position="960"/>
    </location>
</feature>
<feature type="region of interest" description="Disordered" evidence="1">
    <location>
        <begin position="404"/>
        <end position="583"/>
    </location>
</feature>
<feature type="compositionally biased region" description="Basic and acidic residues" evidence="1">
    <location>
        <begin position="601"/>
        <end position="610"/>
    </location>
</feature>
<feature type="compositionally biased region" description="Basic and acidic residues" evidence="1">
    <location>
        <begin position="113"/>
        <end position="140"/>
    </location>
</feature>
<dbReference type="AlphaFoldDB" id="A0A3Q3AKT5"/>
<feature type="region of interest" description="Disordered" evidence="1">
    <location>
        <begin position="203"/>
        <end position="371"/>
    </location>
</feature>
<dbReference type="Pfam" id="PF15740">
    <property type="entry name" value="PPP1R26_N"/>
    <property type="match status" value="5"/>
</dbReference>
<evidence type="ECO:0000256" key="1">
    <source>
        <dbReference type="SAM" id="MobiDB-lite"/>
    </source>
</evidence>
<dbReference type="STRING" id="37003.ENSKMAP00000016855"/>
<dbReference type="PANTHER" id="PTHR15724:SF0">
    <property type="entry name" value="PROTEIN PHOSPHATASE 1 REGULATORY SUBUNIT 26"/>
    <property type="match status" value="1"/>
</dbReference>
<dbReference type="Proteomes" id="UP000264800">
    <property type="component" value="Unplaced"/>
</dbReference>
<protein>
    <submittedName>
        <fullName evidence="3">Protein phosphatase 1 regulatory subunit 26</fullName>
    </submittedName>
</protein>
<feature type="domain" description="Protein phosphatase 1 regulatory subunit 26 N-terminal" evidence="2">
    <location>
        <begin position="232"/>
        <end position="262"/>
    </location>
</feature>
<feature type="region of interest" description="Disordered" evidence="1">
    <location>
        <begin position="685"/>
        <end position="806"/>
    </location>
</feature>
<feature type="domain" description="Protein phosphatase 1 regulatory subunit 26 N-terminal" evidence="2">
    <location>
        <begin position="497"/>
        <end position="575"/>
    </location>
</feature>
<dbReference type="GeneTree" id="ENSGT00390000014118"/>
<feature type="compositionally biased region" description="Polar residues" evidence="1">
    <location>
        <begin position="505"/>
        <end position="520"/>
    </location>
</feature>
<feature type="compositionally biased region" description="Basic and acidic residues" evidence="1">
    <location>
        <begin position="961"/>
        <end position="985"/>
    </location>
</feature>
<feature type="compositionally biased region" description="Polar residues" evidence="1">
    <location>
        <begin position="304"/>
        <end position="324"/>
    </location>
</feature>
<sequence>MYLMNVPPVAATQTEWRRCGPPGSYSLPACFNDSDSELSTRETPISDKVQMIIESLRSSQSSLEMGDEIQGQECHTRVFKDPVGSSKNPAENPQPRFSSTNHHENSGSDSDDSVDRGIEEAILEYLKEKDGHKHKAEHESSFLQTSKIPSKASPFPDVSKHSSDSSTSLTSMSHFPTRVQAEAPTAAATGPLKKYIKNKASRDENFDLNPSLVSSKSCPEPAGLFNKTTPFSLKKEEDSDDSSSDDGIEEAIQRYQLEKQEQLNRQETFGLHPFRRESDSTSDDGIEEAIRSYQLEQLREKSGQKSLLHNQKPSDASLIHATSSDNRKRHKLKRKKVRTENQTFPSSDRKPRSSLPDFPKHKGQPVSAPPKVNTTAELMCAEAILDISKTVLPGPFHQGVGLSTQGPTDAPLLPSLPDTLPHEDSSSVDSEDGIEQEIRRFLEQKAQMHNQPVNIQEPKEVSVPKKPQRLSLTQRRRQKEKNLHVLNMSGAGDRQTEHNSELTEESTPSAFPQRSPTQPATAAHQPEQSGDKSSSLDSDEDLDTAIKDLLKTKKKSKKKIRDVKKKPRKCVRVEEPMSGNTVPTKKFKLDYVSKCGALKSNHKDKDKDGLVEEGGDSQSQLPAHGGDSQRLLSAQINNDSSSVDSDDSIEQEIRRFLAEKAKVSSADSLKDGHMCRNGTVLVQHGHMKPEDGHLKPEGGLIKPEDIKTEAQQAEILPEPRGLLFASPSGPAEDQTPRKLLSGVSPASPQSCVSSVLSCSPSLLEPADGAGAARNQQRRPNTGGDHVVPPQPARGGPSLSSLSAQSQAESIKWRQSLGLPPFSDKRAPTRTKFHITTSENRETASETNSYQNRDLRVQTPASAWFSSRTSTAPFSCSSETAVKATVRPPVLKFCSAARQNSHVTFPLSLRPGHSSQFSLGEDRASMVHVPKDKSVFVELETNRTNHVQVQSRTNQAQVQVQSRDRSEGKERCRSDEEVPEDRKNEEFVDESDCESDSKTEPEQKQGFSSLSLCRAIDPGITFHPCIALTSEERRTTFSTGNLLGKWKKGNGGWTLPHVKRKLQFLSVNRYGKCTSSPRERKLNKSSLTVFVLYRREAHL</sequence>